<keyword evidence="3" id="KW-1185">Reference proteome</keyword>
<gene>
    <name evidence="2" type="ORF">J2S49_000986</name>
</gene>
<evidence type="ECO:0000313" key="2">
    <source>
        <dbReference type="EMBL" id="MDP9800910.1"/>
    </source>
</evidence>
<sequence length="97" mass="10832">MDERPIVVERAPQGGAEHFGSSVWANLVRFSELLEDEGQLRGLVGPREMDKLWTRHILNSTAINSFIEESTTVADVVLALGFLGSFWRSLAQAFMLI</sequence>
<evidence type="ECO:0000256" key="1">
    <source>
        <dbReference type="ARBA" id="ARBA00031818"/>
    </source>
</evidence>
<dbReference type="InterPro" id="IPR029063">
    <property type="entry name" value="SAM-dependent_MTases_sf"/>
</dbReference>
<dbReference type="Pfam" id="PF02527">
    <property type="entry name" value="GidB"/>
    <property type="match status" value="1"/>
</dbReference>
<organism evidence="2 3">
    <name type="scientific">Arcanobacterium wilhelmae</name>
    <dbReference type="NCBI Taxonomy" id="1803177"/>
    <lineage>
        <taxon>Bacteria</taxon>
        <taxon>Bacillati</taxon>
        <taxon>Actinomycetota</taxon>
        <taxon>Actinomycetes</taxon>
        <taxon>Actinomycetales</taxon>
        <taxon>Actinomycetaceae</taxon>
        <taxon>Arcanobacterium</taxon>
    </lineage>
</organism>
<evidence type="ECO:0000313" key="3">
    <source>
        <dbReference type="Proteomes" id="UP001235966"/>
    </source>
</evidence>
<accession>A0ABT9NBM9</accession>
<protein>
    <recommendedName>
        <fullName evidence="1">Glucose-inhibited division protein B</fullName>
    </recommendedName>
</protein>
<dbReference type="Proteomes" id="UP001235966">
    <property type="component" value="Unassembled WGS sequence"/>
</dbReference>
<proteinExistence type="predicted"/>
<name>A0ABT9NBM9_9ACTO</name>
<dbReference type="InterPro" id="IPR003682">
    <property type="entry name" value="rRNA_ssu_MeTfrase_G"/>
</dbReference>
<comment type="caution">
    <text evidence="2">The sequence shown here is derived from an EMBL/GenBank/DDBJ whole genome shotgun (WGS) entry which is preliminary data.</text>
</comment>
<dbReference type="EMBL" id="JAUSQW010000001">
    <property type="protein sequence ID" value="MDP9800910.1"/>
    <property type="molecule type" value="Genomic_DNA"/>
</dbReference>
<dbReference type="RefSeq" id="WP_278058441.1">
    <property type="nucleotide sequence ID" value="NZ_CP121247.1"/>
</dbReference>
<reference evidence="2 3" key="1">
    <citation type="submission" date="2023-07" db="EMBL/GenBank/DDBJ databases">
        <title>Sequencing the genomes of 1000 actinobacteria strains.</title>
        <authorList>
            <person name="Klenk H.-P."/>
        </authorList>
    </citation>
    <scope>NUCLEOTIDE SEQUENCE [LARGE SCALE GENOMIC DNA]</scope>
    <source>
        <strain evidence="2 3">DSM 102162</strain>
    </source>
</reference>
<dbReference type="Gene3D" id="3.40.50.150">
    <property type="entry name" value="Vaccinia Virus protein VP39"/>
    <property type="match status" value="1"/>
</dbReference>